<sequence length="168" mass="17702">MNRLYGLAGLAVIAGLLYALGWINGASDEQAKARQLENKQLREAFEQGQALGVVRDRVVTKYVDRVQVVEKVGRTIIKEVPVYVSAEADRACTVPAGFVRLHDAGAASLPAPAPAGAADARPAGIALSTVAETVVGNYTSCNANAEQLKSLLELLRDYKARTGQAGAP</sequence>
<dbReference type="AlphaFoldDB" id="A0A9P1R8W7"/>
<dbReference type="RefSeq" id="WP_033947362.1">
    <property type="nucleotide sequence ID" value="NZ_CVVU01000248.1"/>
</dbReference>
<evidence type="ECO:0000313" key="2">
    <source>
        <dbReference type="Proteomes" id="UP000045039"/>
    </source>
</evidence>
<organism evidence="1 2">
    <name type="scientific">Pseudomonas aeruginosa</name>
    <dbReference type="NCBI Taxonomy" id="287"/>
    <lineage>
        <taxon>Bacteria</taxon>
        <taxon>Pseudomonadati</taxon>
        <taxon>Pseudomonadota</taxon>
        <taxon>Gammaproteobacteria</taxon>
        <taxon>Pseudomonadales</taxon>
        <taxon>Pseudomonadaceae</taxon>
        <taxon>Pseudomonas</taxon>
    </lineage>
</organism>
<dbReference type="Proteomes" id="UP000045039">
    <property type="component" value="Unassembled WGS sequence"/>
</dbReference>
<proteinExistence type="predicted"/>
<evidence type="ECO:0000313" key="1">
    <source>
        <dbReference type="EMBL" id="CRP86141.1"/>
    </source>
</evidence>
<comment type="caution">
    <text evidence="1">The sequence shown here is derived from an EMBL/GenBank/DDBJ whole genome shotgun (WGS) entry which is preliminary data.</text>
</comment>
<name>A0A9P1R8W7_PSEAI</name>
<reference evidence="2" key="1">
    <citation type="submission" date="2015-06" db="EMBL/GenBank/DDBJ databases">
        <authorList>
            <person name="Radhakrishnan Rajesh"/>
            <person name="Underwood Anthony"/>
            <person name="Al-Shahib Ali"/>
        </authorList>
    </citation>
    <scope>NUCLEOTIDE SEQUENCE [LARGE SCALE GENOMIC DNA]</scope>
    <source>
        <strain evidence="2">P19_London_7_VIM_2_05_10</strain>
    </source>
</reference>
<gene>
    <name evidence="1" type="ORF">PAERUG_P19_London_7_VIM_2_05_10_05799</name>
</gene>
<protein>
    <submittedName>
        <fullName evidence="1">Uncharacterized protein</fullName>
    </submittedName>
</protein>
<accession>A0A9P1R8W7</accession>
<dbReference type="EMBL" id="CVVU01000248">
    <property type="protein sequence ID" value="CRP86141.1"/>
    <property type="molecule type" value="Genomic_DNA"/>
</dbReference>